<feature type="region of interest" description="Disordered" evidence="1">
    <location>
        <begin position="1"/>
        <end position="37"/>
    </location>
</feature>
<dbReference type="AlphaFoldDB" id="A0A2A4K020"/>
<accession>A0A2A4K020</accession>
<dbReference type="EMBL" id="NWSH01000306">
    <property type="protein sequence ID" value="PCG77587.1"/>
    <property type="molecule type" value="Genomic_DNA"/>
</dbReference>
<reference evidence="2" key="1">
    <citation type="submission" date="2017-09" db="EMBL/GenBank/DDBJ databases">
        <title>Contemporary evolution of a Lepidopteran species, Heliothis virescens, in response to modern agricultural practices.</title>
        <authorList>
            <person name="Fritz M.L."/>
            <person name="Deyonke A.M."/>
            <person name="Papanicolaou A."/>
            <person name="Micinski S."/>
            <person name="Westbrook J."/>
            <person name="Gould F."/>
        </authorList>
    </citation>
    <scope>NUCLEOTIDE SEQUENCE [LARGE SCALE GENOMIC DNA]</scope>
    <source>
        <strain evidence="2">HvINT-</strain>
        <tissue evidence="2">Whole body</tissue>
    </source>
</reference>
<name>A0A2A4K020_HELVI</name>
<feature type="region of interest" description="Disordered" evidence="1">
    <location>
        <begin position="175"/>
        <end position="198"/>
    </location>
</feature>
<organism evidence="2">
    <name type="scientific">Heliothis virescens</name>
    <name type="common">Tobacco budworm moth</name>
    <dbReference type="NCBI Taxonomy" id="7102"/>
    <lineage>
        <taxon>Eukaryota</taxon>
        <taxon>Metazoa</taxon>
        <taxon>Ecdysozoa</taxon>
        <taxon>Arthropoda</taxon>
        <taxon>Hexapoda</taxon>
        <taxon>Insecta</taxon>
        <taxon>Pterygota</taxon>
        <taxon>Neoptera</taxon>
        <taxon>Endopterygota</taxon>
        <taxon>Lepidoptera</taxon>
        <taxon>Glossata</taxon>
        <taxon>Ditrysia</taxon>
        <taxon>Noctuoidea</taxon>
        <taxon>Noctuidae</taxon>
        <taxon>Heliothinae</taxon>
        <taxon>Heliothis</taxon>
    </lineage>
</organism>
<evidence type="ECO:0000313" key="2">
    <source>
        <dbReference type="EMBL" id="PCG77587.1"/>
    </source>
</evidence>
<feature type="compositionally biased region" description="Polar residues" evidence="1">
    <location>
        <begin position="1"/>
        <end position="23"/>
    </location>
</feature>
<gene>
    <name evidence="2" type="ORF">B5V51_6941</name>
</gene>
<sequence length="198" mass="22725">MPRVHNQSQISLRSSYSVTQHDIPSSVKVGAKPSASNVSPRVFNELPTFLHDYVQEPSQDNIKRSHVVKPRRTIKSLDVAPSTVTKQRESVKKYSRIRAQESAPSVFFRSEERRWSASRLRESLSSRSHSKLKDLKDEIKAYNETERLLRLQSNLYKKCGLVMDDLAEDKAVQVEPVEETTHDTGQEIRVNSEKKYSV</sequence>
<evidence type="ECO:0000256" key="1">
    <source>
        <dbReference type="SAM" id="MobiDB-lite"/>
    </source>
</evidence>
<proteinExistence type="predicted"/>
<comment type="caution">
    <text evidence="2">The sequence shown here is derived from an EMBL/GenBank/DDBJ whole genome shotgun (WGS) entry which is preliminary data.</text>
</comment>
<feature type="compositionally biased region" description="Basic and acidic residues" evidence="1">
    <location>
        <begin position="179"/>
        <end position="198"/>
    </location>
</feature>
<protein>
    <submittedName>
        <fullName evidence="2">Uncharacterized protein</fullName>
    </submittedName>
</protein>